<feature type="compositionally biased region" description="Polar residues" evidence="1">
    <location>
        <begin position="127"/>
        <end position="137"/>
    </location>
</feature>
<dbReference type="NCBIfam" id="TIGR02867">
    <property type="entry name" value="spore_II_P"/>
    <property type="match status" value="1"/>
</dbReference>
<feature type="region of interest" description="Disordered" evidence="1">
    <location>
        <begin position="71"/>
        <end position="137"/>
    </location>
</feature>
<dbReference type="InterPro" id="IPR010897">
    <property type="entry name" value="Spore_II_P"/>
</dbReference>
<dbReference type="EMBL" id="AP023321">
    <property type="protein sequence ID" value="BCI61370.1"/>
    <property type="molecule type" value="Genomic_DNA"/>
</dbReference>
<keyword evidence="2" id="KW-0732">Signal</keyword>
<evidence type="ECO:0000313" key="3">
    <source>
        <dbReference type="EMBL" id="BCI61370.1"/>
    </source>
</evidence>
<feature type="chain" id="PRO_5038590191" description="Stage II sporulation protein P" evidence="2">
    <location>
        <begin position="30"/>
        <end position="378"/>
    </location>
</feature>
<dbReference type="AlphaFoldDB" id="A0A7I8D3M4"/>
<dbReference type="Proteomes" id="UP000593890">
    <property type="component" value="Chromosome"/>
</dbReference>
<gene>
    <name evidence="3" type="ORF">C12CBH8_20090</name>
</gene>
<dbReference type="KEGG" id="sman:C12CBH8_20090"/>
<evidence type="ECO:0000256" key="1">
    <source>
        <dbReference type="SAM" id="MobiDB-lite"/>
    </source>
</evidence>
<feature type="compositionally biased region" description="Low complexity" evidence="1">
    <location>
        <begin position="78"/>
        <end position="108"/>
    </location>
</feature>
<keyword evidence="4" id="KW-1185">Reference proteome</keyword>
<proteinExistence type="predicted"/>
<accession>A0A7I8D3M4</accession>
<evidence type="ECO:0000256" key="2">
    <source>
        <dbReference type="SAM" id="SignalP"/>
    </source>
</evidence>
<evidence type="ECO:0000313" key="4">
    <source>
        <dbReference type="Proteomes" id="UP000593890"/>
    </source>
</evidence>
<dbReference type="RefSeq" id="WP_090266172.1">
    <property type="nucleotide sequence ID" value="NZ_AP023321.1"/>
</dbReference>
<feature type="signal peptide" evidence="2">
    <location>
        <begin position="1"/>
        <end position="29"/>
    </location>
</feature>
<dbReference type="PROSITE" id="PS51257">
    <property type="entry name" value="PROKAR_LIPOPROTEIN"/>
    <property type="match status" value="1"/>
</dbReference>
<sequence>MPRHPKKWKKVLTGAAILTAAACIIGSGASNFGALTDRAAMLSVGLAFPEGGLSLLNRDHEALVQEGTHAAAAPPNETSQPPTVSAASSQAASSEASSTPETSETVSQAPEPTEVPEDQRGPIQEQKIGTSGDNFENVWVKNSTGRTISIQEELEKTPDINMQDDGPKVLIMHTHTTEGYELFDRGYYDKSYSIRTTDATQSVVRVGDEIQKALEAQGIGVIHDTTVHDYPAYNGSYGRSADTVKAQLEKNPSIQVVLDIHRDGITREDGTRVKPTVEIDGKKAAQVMIIAGCESESVSHPDWELNLRLAMRLQQNLATNFPDLARPLKFMNANYNQNLTHGSILIEMGSEANTLDEAMYSGQMVGQALGEVLNQLKE</sequence>
<dbReference type="Pfam" id="PF07454">
    <property type="entry name" value="SpoIIP"/>
    <property type="match status" value="1"/>
</dbReference>
<name>A0A7I8D3M4_9FIRM</name>
<protein>
    <recommendedName>
        <fullName evidence="5">Stage II sporulation protein P</fullName>
    </recommendedName>
</protein>
<reference evidence="4" key="1">
    <citation type="submission" date="2020-07" db="EMBL/GenBank/DDBJ databases">
        <title>Complete genome sequencing of Clostridia bacterium strain 12CBH8.</title>
        <authorList>
            <person name="Sakamoto M."/>
            <person name="Murakami T."/>
            <person name="Mori H."/>
        </authorList>
    </citation>
    <scope>NUCLEOTIDE SEQUENCE [LARGE SCALE GENOMIC DNA]</scope>
    <source>
        <strain evidence="4">12CBH8</strain>
    </source>
</reference>
<organism evidence="3 4">
    <name type="scientific">Solibaculum mannosilyticum</name>
    <dbReference type="NCBI Taxonomy" id="2780922"/>
    <lineage>
        <taxon>Bacteria</taxon>
        <taxon>Bacillati</taxon>
        <taxon>Bacillota</taxon>
        <taxon>Clostridia</taxon>
        <taxon>Eubacteriales</taxon>
        <taxon>Oscillospiraceae</taxon>
        <taxon>Solibaculum</taxon>
    </lineage>
</organism>
<evidence type="ECO:0008006" key="5">
    <source>
        <dbReference type="Google" id="ProtNLM"/>
    </source>
</evidence>